<sequence>MKATKYLWLATLFSIWIFPDSVLAAPITFNTALPVAKNAFVNREQVVLRRFKKDRSSADRRLDVNAVVFVLGYGITPKLAVFTAIPYLDKSLSLSMEDRRTSRSSSAIGDVRIFGRYTLFQKDMRSKTFRIAAFGGIKAPTGQNKKTDILGNLPVPLQSGSGSLDEFGGIVATYQTLPFQIDGQLSYRHNGAANSFQAGDQFRADLSLQYRLLPQILTRDTSSFIYGVLETTLLKQETNRLSTTKDPNSGGTTVFITPGFQYVTRKWILETAVQIPLIQNLNGNALKTDFVFTSGFRVNF</sequence>
<accession>A0A3B0T4F2</accession>
<evidence type="ECO:0000313" key="1">
    <source>
        <dbReference type="EMBL" id="VAW07209.1"/>
    </source>
</evidence>
<dbReference type="EMBL" id="UOEJ01000263">
    <property type="protein sequence ID" value="VAW07209.1"/>
    <property type="molecule type" value="Genomic_DNA"/>
</dbReference>
<organism evidence="1">
    <name type="scientific">hydrothermal vent metagenome</name>
    <dbReference type="NCBI Taxonomy" id="652676"/>
    <lineage>
        <taxon>unclassified sequences</taxon>
        <taxon>metagenomes</taxon>
        <taxon>ecological metagenomes</taxon>
    </lineage>
</organism>
<gene>
    <name evidence="1" type="ORF">MNBD_ALPHA01-233</name>
</gene>
<dbReference type="Pfam" id="PF13557">
    <property type="entry name" value="Phenol_MetA_deg"/>
    <property type="match status" value="1"/>
</dbReference>
<name>A0A3B0T4F2_9ZZZZ</name>
<dbReference type="InterPro" id="IPR025737">
    <property type="entry name" value="FApF"/>
</dbReference>
<proteinExistence type="predicted"/>
<evidence type="ECO:0008006" key="2">
    <source>
        <dbReference type="Google" id="ProtNLM"/>
    </source>
</evidence>
<dbReference type="AlphaFoldDB" id="A0A3B0T4F2"/>
<reference evidence="1" key="1">
    <citation type="submission" date="2018-06" db="EMBL/GenBank/DDBJ databases">
        <authorList>
            <person name="Zhirakovskaya E."/>
        </authorList>
    </citation>
    <scope>NUCLEOTIDE SEQUENCE</scope>
</reference>
<protein>
    <recommendedName>
        <fullName evidence="2">Transporter</fullName>
    </recommendedName>
</protein>